<accession>A0ABU3BNC5</accession>
<gene>
    <name evidence="4" type="ORF">RM540_03450</name>
</gene>
<comment type="caution">
    <text evidence="4">The sequence shown here is derived from an EMBL/GenBank/DDBJ whole genome shotgun (WGS) entry which is preliminary data.</text>
</comment>
<keyword evidence="5" id="KW-1185">Reference proteome</keyword>
<comment type="similarity">
    <text evidence="1">Belongs to the short-chain dehydrogenases/reductases (SDR) family.</text>
</comment>
<proteinExistence type="inferred from homology"/>
<reference evidence="4 5" key="1">
    <citation type="submission" date="2023-09" db="EMBL/GenBank/DDBJ databases">
        <authorList>
            <person name="Rey-Velasco X."/>
        </authorList>
    </citation>
    <scope>NUCLEOTIDE SEQUENCE [LARGE SCALE GENOMIC DNA]</scope>
    <source>
        <strain evidence="4 5">F394</strain>
    </source>
</reference>
<evidence type="ECO:0000256" key="1">
    <source>
        <dbReference type="ARBA" id="ARBA00006484"/>
    </source>
</evidence>
<sequence length="250" mass="25155">MSDAPVYVLVGGTGGIGAPLARRLAADGARVVLGGRDADKLSALAGETGAKAFTLDATEPDAIGGLVGAAVEAHGRVDGIANLVGSITLKPAHALSPEAFDETLRLNLHTAFYAVRAAATAMRKNADPAGGAVVLMSSVAARLGLANHEAVAAAKAGVDGLVRAAAATYAPQGIRVNSVAPGLVRTPLAGRLVASEQAVEASAAMHPLGRIGEPEDLTDALAFLLDRERSGWVTGQTLSVDGGFSTVRPR</sequence>
<dbReference type="RefSeq" id="WP_311662128.1">
    <property type="nucleotide sequence ID" value="NZ_JAVRHT010000005.1"/>
</dbReference>
<evidence type="ECO:0000313" key="5">
    <source>
        <dbReference type="Proteomes" id="UP001267426"/>
    </source>
</evidence>
<feature type="domain" description="Ketoreductase" evidence="3">
    <location>
        <begin position="5"/>
        <end position="182"/>
    </location>
</feature>
<dbReference type="Proteomes" id="UP001267426">
    <property type="component" value="Unassembled WGS sequence"/>
</dbReference>
<dbReference type="InterPro" id="IPR002347">
    <property type="entry name" value="SDR_fam"/>
</dbReference>
<dbReference type="Pfam" id="PF13561">
    <property type="entry name" value="adh_short_C2"/>
    <property type="match status" value="1"/>
</dbReference>
<dbReference type="EMBL" id="JAVRHT010000005">
    <property type="protein sequence ID" value="MDT0630792.1"/>
    <property type="molecule type" value="Genomic_DNA"/>
</dbReference>
<dbReference type="SUPFAM" id="SSF51735">
    <property type="entry name" value="NAD(P)-binding Rossmann-fold domains"/>
    <property type="match status" value="1"/>
</dbReference>
<dbReference type="PANTHER" id="PTHR43477">
    <property type="entry name" value="DIHYDROANTICAPSIN 7-DEHYDROGENASE"/>
    <property type="match status" value="1"/>
</dbReference>
<dbReference type="InterPro" id="IPR036291">
    <property type="entry name" value="NAD(P)-bd_dom_sf"/>
</dbReference>
<name>A0ABU3BNC5_9BACT</name>
<dbReference type="EC" id="1.1.-.-" evidence="4"/>
<dbReference type="Gene3D" id="3.40.50.720">
    <property type="entry name" value="NAD(P)-binding Rossmann-like Domain"/>
    <property type="match status" value="1"/>
</dbReference>
<dbReference type="GO" id="GO:0016491">
    <property type="term" value="F:oxidoreductase activity"/>
    <property type="evidence" value="ECO:0007669"/>
    <property type="project" value="UniProtKB-KW"/>
</dbReference>
<dbReference type="InterPro" id="IPR051122">
    <property type="entry name" value="SDR_DHRS6-like"/>
</dbReference>
<dbReference type="InterPro" id="IPR057326">
    <property type="entry name" value="KR_dom"/>
</dbReference>
<evidence type="ECO:0000313" key="4">
    <source>
        <dbReference type="EMBL" id="MDT0630792.1"/>
    </source>
</evidence>
<evidence type="ECO:0000259" key="3">
    <source>
        <dbReference type="SMART" id="SM00822"/>
    </source>
</evidence>
<dbReference type="PANTHER" id="PTHR43477:SF1">
    <property type="entry name" value="DIHYDROANTICAPSIN 7-DEHYDROGENASE"/>
    <property type="match status" value="1"/>
</dbReference>
<keyword evidence="2 4" id="KW-0560">Oxidoreductase</keyword>
<dbReference type="PRINTS" id="PR00081">
    <property type="entry name" value="GDHRDH"/>
</dbReference>
<dbReference type="CDD" id="cd05233">
    <property type="entry name" value="SDR_c"/>
    <property type="match status" value="1"/>
</dbReference>
<dbReference type="SMART" id="SM00822">
    <property type="entry name" value="PKS_KR"/>
    <property type="match status" value="1"/>
</dbReference>
<protein>
    <submittedName>
        <fullName evidence="4">SDR family oxidoreductase</fullName>
        <ecNumber evidence="4">1.1.-.-</ecNumber>
    </submittedName>
</protein>
<organism evidence="4 5">
    <name type="scientific">Rubrivirga litoralis</name>
    <dbReference type="NCBI Taxonomy" id="3075598"/>
    <lineage>
        <taxon>Bacteria</taxon>
        <taxon>Pseudomonadati</taxon>
        <taxon>Rhodothermota</taxon>
        <taxon>Rhodothermia</taxon>
        <taxon>Rhodothermales</taxon>
        <taxon>Rubricoccaceae</taxon>
        <taxon>Rubrivirga</taxon>
    </lineage>
</organism>
<evidence type="ECO:0000256" key="2">
    <source>
        <dbReference type="ARBA" id="ARBA00023002"/>
    </source>
</evidence>